<sequence length="305" mass="32841">MRFAIDTFAILRGCVVVTGWTDGALPRLLIGGKAAKTCASRAPREDLVPHFGPRARDWGFRIAAVTAEVIVPDSALALVWPDGRRTGPRDTASMPPGRPLMSALFERFRAHVAEAPGPLLEIGSRARSGHSYRSNFPDGLPYTGLDVKAGPNVDVVGDAHHLSRHLLPGTAGPFDYVFSVSVFEHLLLPWKVALEMNAVMREGGLAYIQSHPMWPLHEEPWDFWRFSENGWRGLFNAHTGFTLLGAGYDLPAMAVPVAAAGGPLAGLDYGQAFLASACLVQKTGAPQVAWEAEAGAIADLAYAHE</sequence>
<reference evidence="1" key="2">
    <citation type="submission" date="2021-08" db="EMBL/GenBank/DDBJ databases">
        <authorList>
            <person name="Tani A."/>
            <person name="Ola A."/>
            <person name="Ogura Y."/>
            <person name="Katsura K."/>
            <person name="Hayashi T."/>
        </authorList>
    </citation>
    <scope>NUCLEOTIDE SEQUENCE</scope>
    <source>
        <strain evidence="1">NBRC 15689</strain>
    </source>
</reference>
<name>A0ABQ4TA88_METOR</name>
<gene>
    <name evidence="1" type="ORF">LKMONMHP_2356</name>
</gene>
<organism evidence="1 2">
    <name type="scientific">Methylobacterium organophilum</name>
    <dbReference type="NCBI Taxonomy" id="410"/>
    <lineage>
        <taxon>Bacteria</taxon>
        <taxon>Pseudomonadati</taxon>
        <taxon>Pseudomonadota</taxon>
        <taxon>Alphaproteobacteria</taxon>
        <taxon>Hyphomicrobiales</taxon>
        <taxon>Methylobacteriaceae</taxon>
        <taxon>Methylobacterium</taxon>
    </lineage>
</organism>
<evidence type="ECO:0008006" key="3">
    <source>
        <dbReference type="Google" id="ProtNLM"/>
    </source>
</evidence>
<accession>A0ABQ4TA88</accession>
<dbReference type="Gene3D" id="3.40.50.150">
    <property type="entry name" value="Vaccinia Virus protein VP39"/>
    <property type="match status" value="1"/>
</dbReference>
<dbReference type="Proteomes" id="UP001055156">
    <property type="component" value="Unassembled WGS sequence"/>
</dbReference>
<comment type="caution">
    <text evidence="1">The sequence shown here is derived from an EMBL/GenBank/DDBJ whole genome shotgun (WGS) entry which is preliminary data.</text>
</comment>
<proteinExistence type="predicted"/>
<evidence type="ECO:0000313" key="1">
    <source>
        <dbReference type="EMBL" id="GJE27497.1"/>
    </source>
</evidence>
<protein>
    <recommendedName>
        <fullName evidence="3">Methyltransferase type 11</fullName>
    </recommendedName>
</protein>
<reference evidence="1" key="1">
    <citation type="journal article" date="2021" name="Front. Microbiol.">
        <title>Comprehensive Comparative Genomics and Phenotyping of Methylobacterium Species.</title>
        <authorList>
            <person name="Alessa O."/>
            <person name="Ogura Y."/>
            <person name="Fujitani Y."/>
            <person name="Takami H."/>
            <person name="Hayashi T."/>
            <person name="Sahin N."/>
            <person name="Tani A."/>
        </authorList>
    </citation>
    <scope>NUCLEOTIDE SEQUENCE</scope>
    <source>
        <strain evidence="1">NBRC 15689</strain>
    </source>
</reference>
<dbReference type="EMBL" id="BPQV01000006">
    <property type="protein sequence ID" value="GJE27497.1"/>
    <property type="molecule type" value="Genomic_DNA"/>
</dbReference>
<keyword evidence="2" id="KW-1185">Reference proteome</keyword>
<dbReference type="SUPFAM" id="SSF53335">
    <property type="entry name" value="S-adenosyl-L-methionine-dependent methyltransferases"/>
    <property type="match status" value="1"/>
</dbReference>
<evidence type="ECO:0000313" key="2">
    <source>
        <dbReference type="Proteomes" id="UP001055156"/>
    </source>
</evidence>
<dbReference type="InterPro" id="IPR029063">
    <property type="entry name" value="SAM-dependent_MTases_sf"/>
</dbReference>
<dbReference type="RefSeq" id="WP_238311352.1">
    <property type="nucleotide sequence ID" value="NZ_BPQV01000006.1"/>
</dbReference>